<organism evidence="13 14">
    <name type="scientific">Gemmobacter caeni</name>
    <dbReference type="NCBI Taxonomy" id="589035"/>
    <lineage>
        <taxon>Bacteria</taxon>
        <taxon>Pseudomonadati</taxon>
        <taxon>Pseudomonadota</taxon>
        <taxon>Alphaproteobacteria</taxon>
        <taxon>Rhodobacterales</taxon>
        <taxon>Paracoccaceae</taxon>
        <taxon>Gemmobacter</taxon>
    </lineage>
</organism>
<keyword evidence="5 12" id="KW-0813">Transport</keyword>
<reference evidence="13 14" key="1">
    <citation type="submission" date="2018-04" db="EMBL/GenBank/DDBJ databases">
        <title>Genomic Encyclopedia of Archaeal and Bacterial Type Strains, Phase II (KMG-II): from individual species to whole genera.</title>
        <authorList>
            <person name="Goeker M."/>
        </authorList>
    </citation>
    <scope>NUCLEOTIDE SEQUENCE [LARGE SCALE GENOMIC DNA]</scope>
    <source>
        <strain evidence="13 14">DSM 21823</strain>
    </source>
</reference>
<dbReference type="NCBIfam" id="TIGR03141">
    <property type="entry name" value="cytochro_ccmD"/>
    <property type="match status" value="1"/>
</dbReference>
<evidence type="ECO:0000256" key="7">
    <source>
        <dbReference type="ARBA" id="ARBA00022519"/>
    </source>
</evidence>
<keyword evidence="10 12" id="KW-1133">Transmembrane helix</keyword>
<evidence type="ECO:0000256" key="3">
    <source>
        <dbReference type="ARBA" id="ARBA00008741"/>
    </source>
</evidence>
<dbReference type="Proteomes" id="UP000244224">
    <property type="component" value="Unassembled WGS sequence"/>
</dbReference>
<comment type="subcellular location">
    <subcellularLocation>
        <location evidence="2 12">Cell inner membrane</location>
        <topology evidence="2 12">Single-pass membrane protein</topology>
    </subcellularLocation>
</comment>
<comment type="similarity">
    <text evidence="3 12">Belongs to the CcmD/CycX/HelD family.</text>
</comment>
<name>A0A2T6BBU9_9RHOB</name>
<dbReference type="GO" id="GO:0005886">
    <property type="term" value="C:plasma membrane"/>
    <property type="evidence" value="ECO:0007669"/>
    <property type="project" value="UniProtKB-SubCell"/>
</dbReference>
<comment type="function">
    <text evidence="1 12">Required for the export of heme to the periplasm for the biogenesis of c-type cytochromes.</text>
</comment>
<comment type="caution">
    <text evidence="13">The sequence shown here is derived from an EMBL/GenBank/DDBJ whole genome shotgun (WGS) entry which is preliminary data.</text>
</comment>
<evidence type="ECO:0000256" key="8">
    <source>
        <dbReference type="ARBA" id="ARBA00022692"/>
    </source>
</evidence>
<evidence type="ECO:0000256" key="1">
    <source>
        <dbReference type="ARBA" id="ARBA00002442"/>
    </source>
</evidence>
<keyword evidence="8 12" id="KW-0812">Transmembrane</keyword>
<dbReference type="GO" id="GO:0017004">
    <property type="term" value="P:cytochrome complex assembly"/>
    <property type="evidence" value="ECO:0007669"/>
    <property type="project" value="UniProtKB-KW"/>
</dbReference>
<evidence type="ECO:0000256" key="9">
    <source>
        <dbReference type="ARBA" id="ARBA00022748"/>
    </source>
</evidence>
<protein>
    <recommendedName>
        <fullName evidence="4 12">Heme exporter protein D</fullName>
    </recommendedName>
</protein>
<dbReference type="InterPro" id="IPR007078">
    <property type="entry name" value="Haem_export_protD_CcmD"/>
</dbReference>
<keyword evidence="14" id="KW-1185">Reference proteome</keyword>
<evidence type="ECO:0000256" key="6">
    <source>
        <dbReference type="ARBA" id="ARBA00022475"/>
    </source>
</evidence>
<keyword evidence="6 12" id="KW-1003">Cell membrane</keyword>
<dbReference type="AlphaFoldDB" id="A0A2T6BBU9"/>
<dbReference type="GO" id="GO:0015886">
    <property type="term" value="P:heme transport"/>
    <property type="evidence" value="ECO:0007669"/>
    <property type="project" value="InterPro"/>
</dbReference>
<keyword evidence="7 12" id="KW-0997">Cell inner membrane</keyword>
<evidence type="ECO:0000256" key="5">
    <source>
        <dbReference type="ARBA" id="ARBA00022448"/>
    </source>
</evidence>
<keyword evidence="11 12" id="KW-0472">Membrane</keyword>
<evidence type="ECO:0000313" key="14">
    <source>
        <dbReference type="Proteomes" id="UP000244224"/>
    </source>
</evidence>
<dbReference type="Pfam" id="PF04995">
    <property type="entry name" value="CcmD"/>
    <property type="match status" value="1"/>
</dbReference>
<dbReference type="EMBL" id="QBKP01000001">
    <property type="protein sequence ID" value="PTX53534.1"/>
    <property type="molecule type" value="Genomic_DNA"/>
</dbReference>
<evidence type="ECO:0000256" key="2">
    <source>
        <dbReference type="ARBA" id="ARBA00004377"/>
    </source>
</evidence>
<keyword evidence="9 12" id="KW-0201">Cytochrome c-type biogenesis</keyword>
<sequence>MMPDLGKYAVPVLGSYAVAIGLIAAIVALSIWRSRRMKRALDAVEARAGRK</sequence>
<evidence type="ECO:0000313" key="13">
    <source>
        <dbReference type="EMBL" id="PTX53534.1"/>
    </source>
</evidence>
<evidence type="ECO:0000256" key="12">
    <source>
        <dbReference type="RuleBase" id="RU363101"/>
    </source>
</evidence>
<dbReference type="RefSeq" id="WP_108127248.1">
    <property type="nucleotide sequence ID" value="NZ_QBKP01000001.1"/>
</dbReference>
<gene>
    <name evidence="13" type="ORF">C8N34_101452</name>
</gene>
<evidence type="ECO:0000256" key="4">
    <source>
        <dbReference type="ARBA" id="ARBA00016461"/>
    </source>
</evidence>
<evidence type="ECO:0000256" key="11">
    <source>
        <dbReference type="ARBA" id="ARBA00023136"/>
    </source>
</evidence>
<feature type="transmembrane region" description="Helical" evidence="12">
    <location>
        <begin position="12"/>
        <end position="32"/>
    </location>
</feature>
<proteinExistence type="inferred from homology"/>
<evidence type="ECO:0000256" key="10">
    <source>
        <dbReference type="ARBA" id="ARBA00022989"/>
    </source>
</evidence>
<accession>A0A2T6BBU9</accession>